<dbReference type="Gene3D" id="3.40.50.1820">
    <property type="entry name" value="alpha/beta hydrolase"/>
    <property type="match status" value="1"/>
</dbReference>
<dbReference type="Pfam" id="PF12697">
    <property type="entry name" value="Abhydrolase_6"/>
    <property type="match status" value="1"/>
</dbReference>
<dbReference type="InterPro" id="IPR000073">
    <property type="entry name" value="AB_hydrolase_1"/>
</dbReference>
<organism evidence="2 3">
    <name type="scientific">Agaricus bisporus var. burnettii</name>
    <dbReference type="NCBI Taxonomy" id="192524"/>
    <lineage>
        <taxon>Eukaryota</taxon>
        <taxon>Fungi</taxon>
        <taxon>Dikarya</taxon>
        <taxon>Basidiomycota</taxon>
        <taxon>Agaricomycotina</taxon>
        <taxon>Agaricomycetes</taxon>
        <taxon>Agaricomycetidae</taxon>
        <taxon>Agaricales</taxon>
        <taxon>Agaricineae</taxon>
        <taxon>Agaricaceae</taxon>
        <taxon>Agaricus</taxon>
    </lineage>
</organism>
<gene>
    <name evidence="2" type="ORF">Agabi119p4_9613</name>
</gene>
<dbReference type="Proteomes" id="UP000629468">
    <property type="component" value="Unassembled WGS sequence"/>
</dbReference>
<feature type="domain" description="AB hydrolase-1" evidence="1">
    <location>
        <begin position="133"/>
        <end position="432"/>
    </location>
</feature>
<evidence type="ECO:0000313" key="3">
    <source>
        <dbReference type="Proteomes" id="UP000629468"/>
    </source>
</evidence>
<evidence type="ECO:0000313" key="2">
    <source>
        <dbReference type="EMBL" id="KAF7761621.1"/>
    </source>
</evidence>
<protein>
    <recommendedName>
        <fullName evidence="1">AB hydrolase-1 domain-containing protein</fullName>
    </recommendedName>
</protein>
<dbReference type="AlphaFoldDB" id="A0A8H7EWZ7"/>
<name>A0A8H7EWZ7_AGABI</name>
<comment type="caution">
    <text evidence="2">The sequence shown here is derived from an EMBL/GenBank/DDBJ whole genome shotgun (WGS) entry which is preliminary data.</text>
</comment>
<proteinExistence type="predicted"/>
<sequence>MTSSYPPIPVTLPKPINYRPLLPVYPPSDPLNYPPLPSKLRKPTFDAPYTLSTHIIPAAHLRRGPYIPVPAPPRPDAPRDERKKAFKALKESIEKYGEDPNIAQDKHERVLWNVLNRYIRNDLTKANSTGTTLFFAHGGGFPKEIWEPVLGRILKSMDAHVIDEVWLWESFQHGDAGLLNSENMASLFYWSDNSRDIINFFLHFLPSDTVNKHLPIHLPRVSKWETERRISSGFGHRNVVAIGHSIGGTAIALGAVDYPKLFSAIVLIDPIIFTQQTPTIYEWAMKALWNALLRKDTWDSKASAYAEFASSPYYKPFDRDVLKIFVDCGLYETTVTTPTGATKSVVKSKLTTLQDAMLYAGGSAAVECFDSLSKLDDLVRLHWIMAGAKHAPRFGPPEAPHERVWIRPRNASNTIILKAGHLVIQEAPVEVAHDIIQFLETNLPYIQTHRSNL</sequence>
<dbReference type="SUPFAM" id="SSF53474">
    <property type="entry name" value="alpha/beta-Hydrolases"/>
    <property type="match status" value="1"/>
</dbReference>
<reference evidence="2 3" key="1">
    <citation type="journal article" name="Sci. Rep.">
        <title>Telomere-to-telomere assembled and centromere annotated genomes of the two main subspecies of the button mushroom Agaricus bisporus reveal especially polymorphic chromosome ends.</title>
        <authorList>
            <person name="Sonnenberg A.S.M."/>
            <person name="Sedaghat-Telgerd N."/>
            <person name="Lavrijssen B."/>
            <person name="Ohm R.A."/>
            <person name="Hendrickx P.M."/>
            <person name="Scholtmeijer K."/>
            <person name="Baars J.J.P."/>
            <person name="van Peer A."/>
        </authorList>
    </citation>
    <scope>NUCLEOTIDE SEQUENCE [LARGE SCALE GENOMIC DNA]</scope>
    <source>
        <strain evidence="2 3">H119_p4</strain>
    </source>
</reference>
<accession>A0A8H7EWZ7</accession>
<dbReference type="EMBL" id="JABXXO010000013">
    <property type="protein sequence ID" value="KAF7761621.1"/>
    <property type="molecule type" value="Genomic_DNA"/>
</dbReference>
<evidence type="ECO:0000259" key="1">
    <source>
        <dbReference type="Pfam" id="PF12697"/>
    </source>
</evidence>
<dbReference type="InterPro" id="IPR029058">
    <property type="entry name" value="AB_hydrolase_fold"/>
</dbReference>